<sequence length="1021" mass="112935">MSTTTEKKWFPFKGGRQLTAFWWTLGILLLLLGALYVGSGVYTEIKWYSQLGVARVFWIQWGWAFALGVIGALLVAICFWFNFRYARSKDYGSPASVESYRNFVERFRWTRNVFVPGLVGLIMGVGLSSDWQTYLTWFYRTPFGDKDPQFGMDISFYIFTYPLLQSLWTFAVTLLVVSAIGAVLGHYIYGGVILDKGKVKLQKRAKIHVAVLGLLAFAIVAAYFWLERYQLLLNTNSRFSGASYTDINANLPGLTILAITFLIIAVIFVYSMVKNSWRLVTAGVIVAIIAGITLGWAWPTIVQQFRVTPNAIELESPFINRNIEATKKAYGLNKVETISYNARTEAQAGQLRDDAKSTAQIRLLDPSIVSPTFNQMQQNRQYYGFAQQLSVDRYNLDNTDRDTVIAVRELNLNGLGDNQRSWVNDHTVYTHGFGVVAAYGNTTGTSGAPEFLQSGIPSQGRLGEYEPRVYFGQNSPDYSIVGAPKGSEPWEIDYPSDKAEGSQVLNTYQGNGGPKIGNFFDKLMFAIRFSSTDIFFSNRVTKDSQILFNRDPHDRVARVAPYLTLDSKAYPAVVDMDGDKKTPKRLVWIIDGYTTSENYPYSARESLARATNDALTDKEVKERRAGKEVNYIRNSVKAVVDAYDGSVNLYAWDDKDPILRAWDKIFPNVLKPVNKMSGDLMAHIRYPEDMFKIQRTLMARYHVSDPGSFYTAGDFWNVPNEPAVDSASTKRLEAGTSSELQPPYYLTLQMPGQESAEFSLSTGYIPGGRTDRNIMTGFMAVDSNAGNEAGKVRDGYGKIRLLELPRDLTVPGPGQAQNNFLSNQEVSRRLNLLRQGGTTVRMGNLLTLPVGGGMLYVQPVYVQASQGTTYPLMQYVLTAFGDGNIGFAPTLEEALNQTFGGDSGAKAGDANIESLKKDVSHDKAQADESDGKTDKAKPKSDDNKASAPAEASAPTPAAPAAPAGGAQERLNNALSTMRAAVTDADKARQSGDWAAYGEAEKRIRSALDQAVAAQKELEGNK</sequence>
<evidence type="ECO:0000313" key="7">
    <source>
        <dbReference type="EMBL" id="MDY5132864.1"/>
    </source>
</evidence>
<reference evidence="8 9" key="1">
    <citation type="submission" date="2023-10" db="EMBL/GenBank/DDBJ databases">
        <title>Whole Genome based description of the genera Actinobaculum and Actinotignum reveals a complex phylogenetic relationship within the species included in the genus Actinotignum.</title>
        <authorList>
            <person name="Jensen C.S."/>
            <person name="Dargis R."/>
            <person name="Kemp M."/>
            <person name="Christensen J.J."/>
        </authorList>
    </citation>
    <scope>NUCLEOTIDE SEQUENCE</scope>
    <source>
        <strain evidence="8">SLA_B511</strain>
        <strain evidence="7 9">SLA_B974</strain>
    </source>
</reference>
<evidence type="ECO:0000256" key="1">
    <source>
        <dbReference type="ARBA" id="ARBA00022475"/>
    </source>
</evidence>
<feature type="compositionally biased region" description="Basic and acidic residues" evidence="6">
    <location>
        <begin position="917"/>
        <end position="944"/>
    </location>
</feature>
<comment type="subcellular location">
    <subcellularLocation>
        <location evidence="5">Cell membrane</location>
        <topology evidence="5">Multi-pass membrane protein</topology>
    </subcellularLocation>
</comment>
<feature type="transmembrane region" description="Helical" evidence="5">
    <location>
        <begin position="58"/>
        <end position="81"/>
    </location>
</feature>
<dbReference type="PANTHER" id="PTHR39344">
    <property type="entry name" value="UPF0182 PROTEIN SLL1060"/>
    <property type="match status" value="1"/>
</dbReference>
<dbReference type="Proteomes" id="UP001281731">
    <property type="component" value="Unassembled WGS sequence"/>
</dbReference>
<comment type="similarity">
    <text evidence="5">Belongs to the UPF0182 family.</text>
</comment>
<evidence type="ECO:0000313" key="10">
    <source>
        <dbReference type="Proteomes" id="UP001281731"/>
    </source>
</evidence>
<dbReference type="RefSeq" id="WP_245855195.1">
    <property type="nucleotide sequence ID" value="NZ_CAMYCL010000008.1"/>
</dbReference>
<dbReference type="AlphaFoldDB" id="A0AAW9HYE8"/>
<organism evidence="8 10">
    <name type="scientific">Actinotignum urinale</name>
    <dbReference type="NCBI Taxonomy" id="190146"/>
    <lineage>
        <taxon>Bacteria</taxon>
        <taxon>Bacillati</taxon>
        <taxon>Actinomycetota</taxon>
        <taxon>Actinomycetes</taxon>
        <taxon>Actinomycetales</taxon>
        <taxon>Actinomycetaceae</taxon>
        <taxon>Actinotignum</taxon>
    </lineage>
</organism>
<proteinExistence type="inferred from homology"/>
<feature type="transmembrane region" description="Helical" evidence="5">
    <location>
        <begin position="277"/>
        <end position="298"/>
    </location>
</feature>
<evidence type="ECO:0000256" key="5">
    <source>
        <dbReference type="HAMAP-Rule" id="MF_01600"/>
    </source>
</evidence>
<evidence type="ECO:0000256" key="6">
    <source>
        <dbReference type="SAM" id="MobiDB-lite"/>
    </source>
</evidence>
<keyword evidence="1 5" id="KW-1003">Cell membrane</keyword>
<keyword evidence="2 5" id="KW-0812">Transmembrane</keyword>
<feature type="transmembrane region" description="Helical" evidence="5">
    <location>
        <begin position="20"/>
        <end position="38"/>
    </location>
</feature>
<dbReference type="GO" id="GO:0005886">
    <property type="term" value="C:plasma membrane"/>
    <property type="evidence" value="ECO:0007669"/>
    <property type="project" value="UniProtKB-SubCell"/>
</dbReference>
<comment type="caution">
    <text evidence="8">The sequence shown here is derived from an EMBL/GenBank/DDBJ whole genome shotgun (WGS) entry which is preliminary data.</text>
</comment>
<keyword evidence="4 5" id="KW-0472">Membrane</keyword>
<gene>
    <name evidence="8" type="ORF">R6G80_06010</name>
    <name evidence="7" type="ORF">R6G86_03780</name>
</gene>
<feature type="transmembrane region" description="Helical" evidence="5">
    <location>
        <begin position="251"/>
        <end position="270"/>
    </location>
</feature>
<feature type="transmembrane region" description="Helical" evidence="5">
    <location>
        <begin position="109"/>
        <end position="129"/>
    </location>
</feature>
<dbReference type="GO" id="GO:0005576">
    <property type="term" value="C:extracellular region"/>
    <property type="evidence" value="ECO:0007669"/>
    <property type="project" value="TreeGrafter"/>
</dbReference>
<feature type="region of interest" description="Disordered" evidence="6">
    <location>
        <begin position="917"/>
        <end position="977"/>
    </location>
</feature>
<dbReference type="Pfam" id="PF03699">
    <property type="entry name" value="UPF0182"/>
    <property type="match status" value="1"/>
</dbReference>
<name>A0AAW9HYE8_9ACTO</name>
<dbReference type="PANTHER" id="PTHR39344:SF1">
    <property type="entry name" value="UPF0182 PROTEIN SLL1060"/>
    <property type="match status" value="1"/>
</dbReference>
<evidence type="ECO:0000256" key="3">
    <source>
        <dbReference type="ARBA" id="ARBA00022989"/>
    </source>
</evidence>
<evidence type="ECO:0000313" key="9">
    <source>
        <dbReference type="Proteomes" id="UP001275049"/>
    </source>
</evidence>
<protein>
    <recommendedName>
        <fullName evidence="5">UPF0182 protein R6G80_06010</fullName>
    </recommendedName>
</protein>
<dbReference type="EMBL" id="JAWNGA010000005">
    <property type="protein sequence ID" value="MDY5132864.1"/>
    <property type="molecule type" value="Genomic_DNA"/>
</dbReference>
<dbReference type="Proteomes" id="UP001275049">
    <property type="component" value="Unassembled WGS sequence"/>
</dbReference>
<keyword evidence="3 5" id="KW-1133">Transmembrane helix</keyword>
<dbReference type="EMBL" id="JAWNGC010000006">
    <property type="protein sequence ID" value="MDY5155280.1"/>
    <property type="molecule type" value="Genomic_DNA"/>
</dbReference>
<dbReference type="HAMAP" id="MF_01600">
    <property type="entry name" value="UPF0182"/>
    <property type="match status" value="1"/>
</dbReference>
<accession>A0AAW9HYE8</accession>
<evidence type="ECO:0000256" key="4">
    <source>
        <dbReference type="ARBA" id="ARBA00023136"/>
    </source>
</evidence>
<dbReference type="CDD" id="cd06174">
    <property type="entry name" value="MFS"/>
    <property type="match status" value="1"/>
</dbReference>
<feature type="transmembrane region" description="Helical" evidence="5">
    <location>
        <begin position="209"/>
        <end position="226"/>
    </location>
</feature>
<evidence type="ECO:0000256" key="2">
    <source>
        <dbReference type="ARBA" id="ARBA00022692"/>
    </source>
</evidence>
<feature type="transmembrane region" description="Helical" evidence="5">
    <location>
        <begin position="167"/>
        <end position="189"/>
    </location>
</feature>
<feature type="compositionally biased region" description="Low complexity" evidence="6">
    <location>
        <begin position="945"/>
        <end position="966"/>
    </location>
</feature>
<keyword evidence="9" id="KW-1185">Reference proteome</keyword>
<dbReference type="InterPro" id="IPR005372">
    <property type="entry name" value="UPF0182"/>
</dbReference>
<evidence type="ECO:0000313" key="8">
    <source>
        <dbReference type="EMBL" id="MDY5155280.1"/>
    </source>
</evidence>